<dbReference type="GO" id="GO:0005975">
    <property type="term" value="P:carbohydrate metabolic process"/>
    <property type="evidence" value="ECO:0007669"/>
    <property type="project" value="UniProtKB-ARBA"/>
</dbReference>
<feature type="signal peptide" evidence="1">
    <location>
        <begin position="1"/>
        <end position="30"/>
    </location>
</feature>
<keyword evidence="1" id="KW-0732">Signal</keyword>
<evidence type="ECO:0000313" key="3">
    <source>
        <dbReference type="Proteomes" id="UP000198877"/>
    </source>
</evidence>
<feature type="chain" id="PRO_5038816879" description="Big-1 domain-containing protein" evidence="1">
    <location>
        <begin position="31"/>
        <end position="143"/>
    </location>
</feature>
<dbReference type="Proteomes" id="UP000198877">
    <property type="component" value="Unassembled WGS sequence"/>
</dbReference>
<dbReference type="PROSITE" id="PS51257">
    <property type="entry name" value="PROKAR_LIPOPROTEIN"/>
    <property type="match status" value="1"/>
</dbReference>
<evidence type="ECO:0008006" key="4">
    <source>
        <dbReference type="Google" id="ProtNLM"/>
    </source>
</evidence>
<reference evidence="3" key="1">
    <citation type="submission" date="2016-10" db="EMBL/GenBank/DDBJ databases">
        <authorList>
            <person name="Varghese N."/>
            <person name="Submissions S."/>
        </authorList>
    </citation>
    <scope>NUCLEOTIDE SEQUENCE [LARGE SCALE GENOMIC DNA]</scope>
    <source>
        <strain evidence="3">CL127</strain>
    </source>
</reference>
<accession>A0A1I6IXM4</accession>
<dbReference type="Gene3D" id="2.60.40.10">
    <property type="entry name" value="Immunoglobulins"/>
    <property type="match status" value="1"/>
</dbReference>
<dbReference type="InterPro" id="IPR008964">
    <property type="entry name" value="Invasin/intimin_cell_adhesion"/>
</dbReference>
<dbReference type="AlphaFoldDB" id="A0A1I6IXM4"/>
<proteinExistence type="predicted"/>
<dbReference type="SUPFAM" id="SSF49373">
    <property type="entry name" value="Invasin/intimin cell-adhesion fragments"/>
    <property type="match status" value="1"/>
</dbReference>
<evidence type="ECO:0000256" key="1">
    <source>
        <dbReference type="SAM" id="SignalP"/>
    </source>
</evidence>
<dbReference type="RefSeq" id="WP_091741292.1">
    <property type="nucleotide sequence ID" value="NZ_FOYR01000004.1"/>
</dbReference>
<organism evidence="2 3">
    <name type="scientific">Microbacterium azadirachtae</name>
    <dbReference type="NCBI Taxonomy" id="582680"/>
    <lineage>
        <taxon>Bacteria</taxon>
        <taxon>Bacillati</taxon>
        <taxon>Actinomycetota</taxon>
        <taxon>Actinomycetes</taxon>
        <taxon>Micrococcales</taxon>
        <taxon>Microbacteriaceae</taxon>
        <taxon>Microbacterium</taxon>
    </lineage>
</organism>
<protein>
    <recommendedName>
        <fullName evidence="4">Big-1 domain-containing protein</fullName>
    </recommendedName>
</protein>
<sequence>MTRTARGGAAALALALVAMLAAGLLSGCTAGTPGGAGPSPSSSAAQRGPAIRVVSPEGGVRAGDEVRLVVRATDDGAPLAGRDATFEVVSGPAEYPGGFETSTTDADGVASSLGLHAEGAGRVTIRVAVGAVRSDVTIDVGRP</sequence>
<dbReference type="InterPro" id="IPR013783">
    <property type="entry name" value="Ig-like_fold"/>
</dbReference>
<name>A0A1I6IXM4_9MICO</name>
<dbReference type="EMBL" id="FOYR01000004">
    <property type="protein sequence ID" value="SFR71485.1"/>
    <property type="molecule type" value="Genomic_DNA"/>
</dbReference>
<gene>
    <name evidence="2" type="ORF">SAMN04488591_3094</name>
</gene>
<evidence type="ECO:0000313" key="2">
    <source>
        <dbReference type="EMBL" id="SFR71485.1"/>
    </source>
</evidence>